<dbReference type="Proteomes" id="UP000077154">
    <property type="component" value="Unassembled WGS sequence"/>
</dbReference>
<sequence length="530" mass="56935">MASSQDTADSERRDSDSSVSQDSQTAAEFISSQLQLEADAREALPYKFDTCTKQLGPLRQDLFACITCNPPPANPSDPYTPAGVCYSCSVACHGEHTLVELFYKRNFVCDCGTTRLPSTTPCTLRTNSETGQKGGVINEPCEEKNEYNQNFRNRFCGCECDYDAESQKGVMYQCLGLGAAKNGGCGEDWYHTTCIVGLDPSWHDEAMKKKAALAESTAGNDQGPTATTAEDDGDAIDMEDGMPTPPGFPHADDFSGFICYKCVEANPWIKAYAGTDGLLPPVFKRSGAPSPQAKSEGKEDQKEALKTTVAPVASSQKRKKAGDDGTDGDVEAKRARGDNDTESKPTATTITEPKSNGDGATNSGTKDEPPSCKISQLPSPPTEPFSLFFKDNFRASFCRCPACFPHLAIHPQLLDEEESYEQSLSHSSAASDGAGSTLGSRAGSLLDRGERALSTMDRVKAIEGIMAFNLLKEKLTPFFKEFAESGRVISAEDVKAHFAKMRGDEGGAGEAEGEKAGGGEEDKRREQGGY</sequence>
<feature type="compositionally biased region" description="Basic and acidic residues" evidence="5">
    <location>
        <begin position="330"/>
        <end position="343"/>
    </location>
</feature>
<evidence type="ECO:0000259" key="6">
    <source>
        <dbReference type="PROSITE" id="PS51157"/>
    </source>
</evidence>
<dbReference type="InterPro" id="IPR003126">
    <property type="entry name" value="Znf_UBR"/>
</dbReference>
<feature type="compositionally biased region" description="Basic and acidic residues" evidence="5">
    <location>
        <begin position="295"/>
        <end position="305"/>
    </location>
</feature>
<dbReference type="CDD" id="cd19677">
    <property type="entry name" value="UBR-box_UBR7"/>
    <property type="match status" value="1"/>
</dbReference>
<reference evidence="7" key="1">
    <citation type="submission" date="2016-03" db="EMBL/GenBank/DDBJ databases">
        <title>Updated assembly of Pseudogymnoascus destructans, the fungus causing white-nose syndrome of bats.</title>
        <authorList>
            <person name="Palmer J.M."/>
            <person name="Drees K.P."/>
            <person name="Foster J.T."/>
            <person name="Lindner D.L."/>
        </authorList>
    </citation>
    <scope>NUCLEOTIDE SEQUENCE [LARGE SCALE GENOMIC DNA]</scope>
    <source>
        <strain evidence="7">20631-21</strain>
    </source>
</reference>
<feature type="region of interest" description="Disordered" evidence="5">
    <location>
        <begin position="283"/>
        <end position="379"/>
    </location>
</feature>
<dbReference type="GO" id="GO:0061630">
    <property type="term" value="F:ubiquitin protein ligase activity"/>
    <property type="evidence" value="ECO:0007669"/>
    <property type="project" value="InterPro"/>
</dbReference>
<name>A0A177ADF6_9PEZI</name>
<dbReference type="GO" id="GO:0005737">
    <property type="term" value="C:cytoplasm"/>
    <property type="evidence" value="ECO:0007669"/>
    <property type="project" value="TreeGrafter"/>
</dbReference>
<accession>A0A177ADF6</accession>
<feature type="compositionally biased region" description="Basic and acidic residues" evidence="5">
    <location>
        <begin position="512"/>
        <end position="530"/>
    </location>
</feature>
<dbReference type="PANTHER" id="PTHR13513:SF9">
    <property type="entry name" value="E3 UBIQUITIN-PROTEIN LIGASE UBR7-RELATED"/>
    <property type="match status" value="1"/>
</dbReference>
<evidence type="ECO:0000313" key="7">
    <source>
        <dbReference type="EMBL" id="OAF60139.1"/>
    </source>
</evidence>
<dbReference type="EMBL" id="KV441392">
    <property type="protein sequence ID" value="OAF60139.1"/>
    <property type="molecule type" value="Genomic_DNA"/>
</dbReference>
<feature type="domain" description="UBR-type" evidence="6">
    <location>
        <begin position="49"/>
        <end position="127"/>
    </location>
</feature>
<dbReference type="eggNOG" id="KOG2752">
    <property type="taxonomic scope" value="Eukaryota"/>
</dbReference>
<feature type="region of interest" description="Disordered" evidence="5">
    <location>
        <begin position="209"/>
        <end position="248"/>
    </location>
</feature>
<gene>
    <name evidence="7" type="ORF">VC83_03187</name>
</gene>
<keyword evidence="3" id="KW-0862">Zinc</keyword>
<dbReference type="InterPro" id="IPR040204">
    <property type="entry name" value="UBR7"/>
</dbReference>
<evidence type="ECO:0000256" key="5">
    <source>
        <dbReference type="SAM" id="MobiDB-lite"/>
    </source>
</evidence>
<feature type="region of interest" description="Disordered" evidence="5">
    <location>
        <begin position="1"/>
        <end position="25"/>
    </location>
</feature>
<evidence type="ECO:0000256" key="4">
    <source>
        <dbReference type="PROSITE-ProRule" id="PRU00508"/>
    </source>
</evidence>
<feature type="zinc finger region" description="UBR-type" evidence="4">
    <location>
        <begin position="49"/>
        <end position="127"/>
    </location>
</feature>
<dbReference type="Pfam" id="PF02207">
    <property type="entry name" value="zf-UBR"/>
    <property type="match status" value="1"/>
</dbReference>
<dbReference type="OrthoDB" id="10262564at2759"/>
<dbReference type="SMART" id="SM00396">
    <property type="entry name" value="ZnF_UBR1"/>
    <property type="match status" value="1"/>
</dbReference>
<dbReference type="VEuPathDB" id="FungiDB:GMDG_03947"/>
<dbReference type="PROSITE" id="PS51157">
    <property type="entry name" value="ZF_UBR"/>
    <property type="match status" value="1"/>
</dbReference>
<evidence type="ECO:0000256" key="2">
    <source>
        <dbReference type="ARBA" id="ARBA00022771"/>
    </source>
</evidence>
<dbReference type="PANTHER" id="PTHR13513">
    <property type="entry name" value="E3 UBIQUITIN-PROTEIN LIGASE UBR7"/>
    <property type="match status" value="1"/>
</dbReference>
<keyword evidence="2" id="KW-0863">Zinc-finger</keyword>
<keyword evidence="1" id="KW-0479">Metal-binding</keyword>
<feature type="compositionally biased region" description="Polar residues" evidence="5">
    <location>
        <begin position="217"/>
        <end position="228"/>
    </location>
</feature>
<evidence type="ECO:0000256" key="3">
    <source>
        <dbReference type="ARBA" id="ARBA00022833"/>
    </source>
</evidence>
<feature type="region of interest" description="Disordered" evidence="5">
    <location>
        <begin position="501"/>
        <end position="530"/>
    </location>
</feature>
<dbReference type="InterPro" id="IPR047506">
    <property type="entry name" value="UBR7-like_UBR-box"/>
</dbReference>
<dbReference type="AlphaFoldDB" id="A0A177ADF6"/>
<dbReference type="GeneID" id="36286264"/>
<dbReference type="RefSeq" id="XP_024325421.1">
    <property type="nucleotide sequence ID" value="XM_024466835.1"/>
</dbReference>
<organism evidence="7">
    <name type="scientific">Pseudogymnoascus destructans</name>
    <dbReference type="NCBI Taxonomy" id="655981"/>
    <lineage>
        <taxon>Eukaryota</taxon>
        <taxon>Fungi</taxon>
        <taxon>Dikarya</taxon>
        <taxon>Ascomycota</taxon>
        <taxon>Pezizomycotina</taxon>
        <taxon>Leotiomycetes</taxon>
        <taxon>Thelebolales</taxon>
        <taxon>Thelebolaceae</taxon>
        <taxon>Pseudogymnoascus</taxon>
    </lineage>
</organism>
<feature type="compositionally biased region" description="Polar residues" evidence="5">
    <location>
        <begin position="344"/>
        <end position="364"/>
    </location>
</feature>
<protein>
    <recommendedName>
        <fullName evidence="6">UBR-type domain-containing protein</fullName>
    </recommendedName>
</protein>
<evidence type="ECO:0000256" key="1">
    <source>
        <dbReference type="ARBA" id="ARBA00022723"/>
    </source>
</evidence>
<dbReference type="GO" id="GO:0008270">
    <property type="term" value="F:zinc ion binding"/>
    <property type="evidence" value="ECO:0007669"/>
    <property type="project" value="UniProtKB-KW"/>
</dbReference>
<proteinExistence type="predicted"/>
<feature type="compositionally biased region" description="Acidic residues" evidence="5">
    <location>
        <begin position="229"/>
        <end position="240"/>
    </location>
</feature>